<dbReference type="HOGENOM" id="CLU_2886016_0_0_1"/>
<protein>
    <submittedName>
        <fullName evidence="1">Uncharacterized protein</fullName>
    </submittedName>
</protein>
<reference evidence="1 2" key="1">
    <citation type="submission" date="2014-04" db="EMBL/GenBank/DDBJ databases">
        <authorList>
            <consortium name="DOE Joint Genome Institute"/>
            <person name="Kuo A."/>
            <person name="Gay G."/>
            <person name="Dore J."/>
            <person name="Kohler A."/>
            <person name="Nagy L.G."/>
            <person name="Floudas D."/>
            <person name="Copeland A."/>
            <person name="Barry K.W."/>
            <person name="Cichocki N."/>
            <person name="Veneault-Fourrey C."/>
            <person name="LaButti K."/>
            <person name="Lindquist E.A."/>
            <person name="Lipzen A."/>
            <person name="Lundell T."/>
            <person name="Morin E."/>
            <person name="Murat C."/>
            <person name="Sun H."/>
            <person name="Tunlid A."/>
            <person name="Henrissat B."/>
            <person name="Grigoriev I.V."/>
            <person name="Hibbett D.S."/>
            <person name="Martin F."/>
            <person name="Nordberg H.P."/>
            <person name="Cantor M.N."/>
            <person name="Hua S.X."/>
        </authorList>
    </citation>
    <scope>NUCLEOTIDE SEQUENCE [LARGE SCALE GENOMIC DNA]</scope>
    <source>
        <strain evidence="2">h7</strain>
    </source>
</reference>
<proteinExistence type="predicted"/>
<dbReference type="AlphaFoldDB" id="A0A0C3CMC4"/>
<name>A0A0C3CMC4_HEBCY</name>
<accession>A0A0C3CMC4</accession>
<gene>
    <name evidence="1" type="ORF">M413DRAFT_438967</name>
</gene>
<dbReference type="Proteomes" id="UP000053424">
    <property type="component" value="Unassembled WGS sequence"/>
</dbReference>
<reference evidence="2" key="2">
    <citation type="submission" date="2015-01" db="EMBL/GenBank/DDBJ databases">
        <title>Evolutionary Origins and Diversification of the Mycorrhizal Mutualists.</title>
        <authorList>
            <consortium name="DOE Joint Genome Institute"/>
            <consortium name="Mycorrhizal Genomics Consortium"/>
            <person name="Kohler A."/>
            <person name="Kuo A."/>
            <person name="Nagy L.G."/>
            <person name="Floudas D."/>
            <person name="Copeland A."/>
            <person name="Barry K.W."/>
            <person name="Cichocki N."/>
            <person name="Veneault-Fourrey C."/>
            <person name="LaButti K."/>
            <person name="Lindquist E.A."/>
            <person name="Lipzen A."/>
            <person name="Lundell T."/>
            <person name="Morin E."/>
            <person name="Murat C."/>
            <person name="Riley R."/>
            <person name="Ohm R."/>
            <person name="Sun H."/>
            <person name="Tunlid A."/>
            <person name="Henrissat B."/>
            <person name="Grigoriev I.V."/>
            <person name="Hibbett D.S."/>
            <person name="Martin F."/>
        </authorList>
    </citation>
    <scope>NUCLEOTIDE SEQUENCE [LARGE SCALE GENOMIC DNA]</scope>
    <source>
        <strain evidence="2">h7</strain>
    </source>
</reference>
<organism evidence="1 2">
    <name type="scientific">Hebeloma cylindrosporum</name>
    <dbReference type="NCBI Taxonomy" id="76867"/>
    <lineage>
        <taxon>Eukaryota</taxon>
        <taxon>Fungi</taxon>
        <taxon>Dikarya</taxon>
        <taxon>Basidiomycota</taxon>
        <taxon>Agaricomycotina</taxon>
        <taxon>Agaricomycetes</taxon>
        <taxon>Agaricomycetidae</taxon>
        <taxon>Agaricales</taxon>
        <taxon>Agaricineae</taxon>
        <taxon>Hymenogastraceae</taxon>
        <taxon>Hebeloma</taxon>
    </lineage>
</organism>
<sequence>MSPARTEADRIEVVSFFAPLSLLNSFSSAASSHSVFPHFFNPPPFDVDNGKPFRFEFSWSSSF</sequence>
<evidence type="ECO:0000313" key="1">
    <source>
        <dbReference type="EMBL" id="KIM49845.1"/>
    </source>
</evidence>
<evidence type="ECO:0000313" key="2">
    <source>
        <dbReference type="Proteomes" id="UP000053424"/>
    </source>
</evidence>
<keyword evidence="2" id="KW-1185">Reference proteome</keyword>
<dbReference type="EMBL" id="KN831768">
    <property type="protein sequence ID" value="KIM49845.1"/>
    <property type="molecule type" value="Genomic_DNA"/>
</dbReference>